<dbReference type="RefSeq" id="WP_395811739.1">
    <property type="nucleotide sequence ID" value="NZ_CP043494.1"/>
</dbReference>
<feature type="domain" description="TonB C-terminal" evidence="2">
    <location>
        <begin position="238"/>
        <end position="310"/>
    </location>
</feature>
<accession>A0ABY9X7W7</accession>
<dbReference type="EMBL" id="CP043494">
    <property type="protein sequence ID" value="WNG51477.1"/>
    <property type="molecule type" value="Genomic_DNA"/>
</dbReference>
<sequence>MPRFPTWSVLLSLLSMNLLGCASSASDVYPVMCGVRPPPPSEEQQREWGELKQRAALLCRYQLLTAPVTSRLPEALVPSELIRQEDLDFIQRNPSLMRLSELDRPGLYSALARYSQCEAYGASIFEDQAEVTVRLTRPRWEDPSLRTPEVLNPETPAQRFMALVRWTRHHPDTVTTEEKLRFQRTPAGWRADYQLPEQEEHRLQPFVLHSCPSGNDSSSVTPFEPGMSPPKYLSGRMPRYTREALEARLQGAFIARCLLTRDGEVKDCCIRKPLPYIGESIIRALYKMRFTPVQHQGQPVDAAYDFRFRLQIARGWLKGDILFEPLDNPPSP</sequence>
<evidence type="ECO:0000313" key="4">
    <source>
        <dbReference type="Proteomes" id="UP001611383"/>
    </source>
</evidence>
<organism evidence="3 4">
    <name type="scientific">Archangium minus</name>
    <dbReference type="NCBI Taxonomy" id="83450"/>
    <lineage>
        <taxon>Bacteria</taxon>
        <taxon>Pseudomonadati</taxon>
        <taxon>Myxococcota</taxon>
        <taxon>Myxococcia</taxon>
        <taxon>Myxococcales</taxon>
        <taxon>Cystobacterineae</taxon>
        <taxon>Archangiaceae</taxon>
        <taxon>Archangium</taxon>
    </lineage>
</organism>
<dbReference type="Pfam" id="PF03544">
    <property type="entry name" value="TonB_C"/>
    <property type="match status" value="1"/>
</dbReference>
<name>A0ABY9X7W7_9BACT</name>
<dbReference type="SUPFAM" id="SSF74653">
    <property type="entry name" value="TolA/TonB C-terminal domain"/>
    <property type="match status" value="1"/>
</dbReference>
<dbReference type="Proteomes" id="UP001611383">
    <property type="component" value="Chromosome"/>
</dbReference>
<feature type="signal peptide" evidence="1">
    <location>
        <begin position="1"/>
        <end position="25"/>
    </location>
</feature>
<proteinExistence type="predicted"/>
<reference evidence="3 4" key="1">
    <citation type="submission" date="2019-08" db="EMBL/GenBank/DDBJ databases">
        <title>Archangium and Cystobacter genomes.</title>
        <authorList>
            <person name="Chen I.-C.K."/>
            <person name="Wielgoss S."/>
        </authorList>
    </citation>
    <scope>NUCLEOTIDE SEQUENCE [LARGE SCALE GENOMIC DNA]</scope>
    <source>
        <strain evidence="3 4">Cbm 6</strain>
    </source>
</reference>
<evidence type="ECO:0000259" key="2">
    <source>
        <dbReference type="Pfam" id="PF03544"/>
    </source>
</evidence>
<keyword evidence="1" id="KW-0732">Signal</keyword>
<gene>
    <name evidence="3" type="ORF">F0U60_50625</name>
</gene>
<evidence type="ECO:0000313" key="3">
    <source>
        <dbReference type="EMBL" id="WNG51477.1"/>
    </source>
</evidence>
<dbReference type="InterPro" id="IPR037682">
    <property type="entry name" value="TonB_C"/>
</dbReference>
<dbReference type="Gene3D" id="3.30.1150.10">
    <property type="match status" value="1"/>
</dbReference>
<feature type="chain" id="PRO_5047195634" description="TonB C-terminal domain-containing protein" evidence="1">
    <location>
        <begin position="26"/>
        <end position="332"/>
    </location>
</feature>
<evidence type="ECO:0000256" key="1">
    <source>
        <dbReference type="SAM" id="SignalP"/>
    </source>
</evidence>
<protein>
    <recommendedName>
        <fullName evidence="2">TonB C-terminal domain-containing protein</fullName>
    </recommendedName>
</protein>
<keyword evidence="4" id="KW-1185">Reference proteome</keyword>